<keyword evidence="3 6" id="KW-0418">Kinase</keyword>
<comment type="caution">
    <text evidence="6">The sequence shown here is derived from an EMBL/GenBank/DDBJ whole genome shotgun (WGS) entry which is preliminary data.</text>
</comment>
<evidence type="ECO:0000259" key="5">
    <source>
        <dbReference type="Pfam" id="PF21546"/>
    </source>
</evidence>
<feature type="domain" description="Carbohydrate kinase FGGY C-terminal" evidence="5">
    <location>
        <begin position="246"/>
        <end position="420"/>
    </location>
</feature>
<dbReference type="Pfam" id="PF00370">
    <property type="entry name" value="FGGY_N"/>
    <property type="match status" value="1"/>
</dbReference>
<dbReference type="EMBL" id="JAVIJF010000026">
    <property type="protein sequence ID" value="MDX8528373.1"/>
    <property type="molecule type" value="Genomic_DNA"/>
</dbReference>
<sequence length="452" mass="49131">MIVAVIDIGKTNAKVALVDLTTLSEIALRRMANAPVRHAPYPHHDVEALWTFILNSLAYLNRERRIDAISITTHGATGALVDRSGELALPVLDYEFDGPDRMAEEYDAVRPPFAETGTPRLPVGLNLGAQFFWLQKRFPAEFGRAAAILMYPQYWALRLTGIAANEATSLGCHTDLWNPWTSDYSSLVDKMGWRQVMAPVRPAKERLGPILPVLARRTGLDPATSVFCGLHDSNASLLPHLLSDRPPFCVVSTGTWVVSMAVGGKKVELDPARDTLVNVNALGDPVPSARFMGGREFSLLTDGQPQEWMDDDVAAVLARQVLLLPSTQLGSGPFPRRDAQWVDAEDVSPGQRFAAISFYLALMTATCLELIRGDGPTTVEGPFARNPLFIRMLAAATERPALASETSTGTSIGAALLASSGTPAMSKGERTDPPTDPAWQAYMRAWQKIVTA</sequence>
<keyword evidence="7" id="KW-1185">Reference proteome</keyword>
<evidence type="ECO:0000313" key="7">
    <source>
        <dbReference type="Proteomes" id="UP001276840"/>
    </source>
</evidence>
<evidence type="ECO:0000313" key="6">
    <source>
        <dbReference type="EMBL" id="MDX8528373.1"/>
    </source>
</evidence>
<keyword evidence="2 6" id="KW-0808">Transferase</keyword>
<dbReference type="RefSeq" id="WP_320236303.1">
    <property type="nucleotide sequence ID" value="NZ_JAVIJF010000026.1"/>
</dbReference>
<evidence type="ECO:0000256" key="1">
    <source>
        <dbReference type="ARBA" id="ARBA00009156"/>
    </source>
</evidence>
<dbReference type="PANTHER" id="PTHR43095">
    <property type="entry name" value="SUGAR KINASE"/>
    <property type="match status" value="1"/>
</dbReference>
<dbReference type="Pfam" id="PF21546">
    <property type="entry name" value="FGGY_C_2"/>
    <property type="match status" value="1"/>
</dbReference>
<evidence type="ECO:0000256" key="2">
    <source>
        <dbReference type="ARBA" id="ARBA00022679"/>
    </source>
</evidence>
<dbReference type="InterPro" id="IPR018484">
    <property type="entry name" value="FGGY_N"/>
</dbReference>
<dbReference type="SUPFAM" id="SSF53067">
    <property type="entry name" value="Actin-like ATPase domain"/>
    <property type="match status" value="2"/>
</dbReference>
<dbReference type="EC" id="2.7.1.-" evidence="6"/>
<accession>A0ABU4ZWF8</accession>
<gene>
    <name evidence="6" type="ORF">RFM68_28235</name>
</gene>
<dbReference type="InterPro" id="IPR050406">
    <property type="entry name" value="FGGY_Carb_Kinase"/>
</dbReference>
<organism evidence="6 7">
    <name type="scientific">Mesorhizobium montanum</name>
    <dbReference type="NCBI Taxonomy" id="3072323"/>
    <lineage>
        <taxon>Bacteria</taxon>
        <taxon>Pseudomonadati</taxon>
        <taxon>Pseudomonadota</taxon>
        <taxon>Alphaproteobacteria</taxon>
        <taxon>Hyphomicrobiales</taxon>
        <taxon>Phyllobacteriaceae</taxon>
        <taxon>Mesorhizobium</taxon>
    </lineage>
</organism>
<dbReference type="InterPro" id="IPR049382">
    <property type="entry name" value="FGGY_C_2"/>
</dbReference>
<reference evidence="6 7" key="1">
    <citation type="submission" date="2023-08" db="EMBL/GenBank/DDBJ databases">
        <title>Implementing the SeqCode for naming new Mesorhizobium species isolated from Vachellia karroo root nodules.</title>
        <authorList>
            <person name="Van Lill M."/>
        </authorList>
    </citation>
    <scope>NUCLEOTIDE SEQUENCE [LARGE SCALE GENOMIC DNA]</scope>
    <source>
        <strain evidence="6 7">MSK 1335</strain>
    </source>
</reference>
<feature type="domain" description="Carbohydrate kinase FGGY N-terminal" evidence="4">
    <location>
        <begin position="3"/>
        <end position="238"/>
    </location>
</feature>
<dbReference type="Gene3D" id="3.30.420.40">
    <property type="match status" value="2"/>
</dbReference>
<dbReference type="PANTHER" id="PTHR43095:SF5">
    <property type="entry name" value="XYLULOSE KINASE"/>
    <property type="match status" value="1"/>
</dbReference>
<dbReference type="GO" id="GO:0016301">
    <property type="term" value="F:kinase activity"/>
    <property type="evidence" value="ECO:0007669"/>
    <property type="project" value="UniProtKB-KW"/>
</dbReference>
<evidence type="ECO:0000256" key="3">
    <source>
        <dbReference type="ARBA" id="ARBA00022777"/>
    </source>
</evidence>
<dbReference type="CDD" id="cd07772">
    <property type="entry name" value="ASKHA_NBD_FGGY_NaCK-like"/>
    <property type="match status" value="1"/>
</dbReference>
<comment type="similarity">
    <text evidence="1">Belongs to the FGGY kinase family.</text>
</comment>
<evidence type="ECO:0000259" key="4">
    <source>
        <dbReference type="Pfam" id="PF00370"/>
    </source>
</evidence>
<dbReference type="Proteomes" id="UP001276840">
    <property type="component" value="Unassembled WGS sequence"/>
</dbReference>
<name>A0ABU4ZWF8_9HYPH</name>
<dbReference type="InterPro" id="IPR043129">
    <property type="entry name" value="ATPase_NBD"/>
</dbReference>
<protein>
    <submittedName>
        <fullName evidence="6">FGGY-family carbohydrate kinase</fullName>
        <ecNumber evidence="6">2.7.1.-</ecNumber>
    </submittedName>
</protein>
<proteinExistence type="inferred from homology"/>